<evidence type="ECO:0000313" key="2">
    <source>
        <dbReference type="Proteomes" id="UP000515512"/>
    </source>
</evidence>
<evidence type="ECO:0000313" key="1">
    <source>
        <dbReference type="EMBL" id="QLY30099.1"/>
    </source>
</evidence>
<protein>
    <submittedName>
        <fullName evidence="1">Uncharacterized protein</fullName>
    </submittedName>
</protein>
<dbReference type="RefSeq" id="WP_181581298.1">
    <property type="nucleotide sequence ID" value="NZ_CP059399.1"/>
</dbReference>
<name>A0A7D6ZG33_9NOCA</name>
<proteinExistence type="predicted"/>
<dbReference type="Proteomes" id="UP000515512">
    <property type="component" value="Chromosome"/>
</dbReference>
<organism evidence="1 2">
    <name type="scientific">Nocardia huaxiensis</name>
    <dbReference type="NCBI Taxonomy" id="2755382"/>
    <lineage>
        <taxon>Bacteria</taxon>
        <taxon>Bacillati</taxon>
        <taxon>Actinomycetota</taxon>
        <taxon>Actinomycetes</taxon>
        <taxon>Mycobacteriales</taxon>
        <taxon>Nocardiaceae</taxon>
        <taxon>Nocardia</taxon>
    </lineage>
</organism>
<dbReference type="EMBL" id="CP059399">
    <property type="protein sequence ID" value="QLY30099.1"/>
    <property type="molecule type" value="Genomic_DNA"/>
</dbReference>
<dbReference type="AlphaFoldDB" id="A0A7D6ZG33"/>
<sequence>MLEEAEAELVSGNVEDALFAIREALEKVTGMDLSYREMMEARGLKLPY</sequence>
<dbReference type="KEGG" id="nhu:H0264_33800"/>
<keyword evidence="2" id="KW-1185">Reference proteome</keyword>
<reference evidence="1 2" key="1">
    <citation type="submission" date="2020-07" db="EMBL/GenBank/DDBJ databases">
        <authorList>
            <person name="Zhuang K."/>
            <person name="Ran Y."/>
        </authorList>
    </citation>
    <scope>NUCLEOTIDE SEQUENCE [LARGE SCALE GENOMIC DNA]</scope>
    <source>
        <strain evidence="1 2">WCH-YHL-001</strain>
    </source>
</reference>
<gene>
    <name evidence="1" type="ORF">H0264_33800</name>
</gene>
<accession>A0A7D6ZG33</accession>